<reference evidence="1" key="1">
    <citation type="submission" date="2021-06" db="EMBL/GenBank/DDBJ databases">
        <authorList>
            <person name="Kallberg Y."/>
            <person name="Tangrot J."/>
            <person name="Rosling A."/>
        </authorList>
    </citation>
    <scope>NUCLEOTIDE SEQUENCE</scope>
    <source>
        <strain evidence="1">MA461A</strain>
    </source>
</reference>
<name>A0ACA9MDH3_9GLOM</name>
<proteinExistence type="predicted"/>
<accession>A0ACA9MDH3</accession>
<organism evidence="1 2">
    <name type="scientific">Racocetra persica</name>
    <dbReference type="NCBI Taxonomy" id="160502"/>
    <lineage>
        <taxon>Eukaryota</taxon>
        <taxon>Fungi</taxon>
        <taxon>Fungi incertae sedis</taxon>
        <taxon>Mucoromycota</taxon>
        <taxon>Glomeromycotina</taxon>
        <taxon>Glomeromycetes</taxon>
        <taxon>Diversisporales</taxon>
        <taxon>Gigasporaceae</taxon>
        <taxon>Racocetra</taxon>
    </lineage>
</organism>
<comment type="caution">
    <text evidence="1">The sequence shown here is derived from an EMBL/GenBank/DDBJ whole genome shotgun (WGS) entry which is preliminary data.</text>
</comment>
<protein>
    <submittedName>
        <fullName evidence="1">27388_t:CDS:1</fullName>
    </submittedName>
</protein>
<keyword evidence="2" id="KW-1185">Reference proteome</keyword>
<gene>
    <name evidence="1" type="ORF">RPERSI_LOCUS5113</name>
</gene>
<dbReference type="EMBL" id="CAJVQC010007510">
    <property type="protein sequence ID" value="CAG8580224.1"/>
    <property type="molecule type" value="Genomic_DNA"/>
</dbReference>
<dbReference type="Proteomes" id="UP000789920">
    <property type="component" value="Unassembled WGS sequence"/>
</dbReference>
<evidence type="ECO:0000313" key="1">
    <source>
        <dbReference type="EMBL" id="CAG8580224.1"/>
    </source>
</evidence>
<sequence length="167" mass="19266">MADSDESISDINQMLIRRQPKHPRKRPTQQKNICEAECWAALSVIGILVLFCLSCIIHDYVVRKRKRKLDALRKAAELESVKINNIFSSGKSNDRTANDVQEMSRDQQMRNIRTVMKQMKENQNFEGEKSDTLVDESSEDTESEGDPKTSEQMLPEFDKGKQKEIMD</sequence>
<evidence type="ECO:0000313" key="2">
    <source>
        <dbReference type="Proteomes" id="UP000789920"/>
    </source>
</evidence>